<feature type="transmembrane region" description="Helical" evidence="1">
    <location>
        <begin position="39"/>
        <end position="63"/>
    </location>
</feature>
<evidence type="ECO:0000256" key="1">
    <source>
        <dbReference type="SAM" id="Phobius"/>
    </source>
</evidence>
<keyword evidence="1" id="KW-0472">Membrane</keyword>
<dbReference type="Pfam" id="PF19733">
    <property type="entry name" value="DUF6223"/>
    <property type="match status" value="1"/>
</dbReference>
<feature type="transmembrane region" description="Helical" evidence="1">
    <location>
        <begin position="75"/>
        <end position="95"/>
    </location>
</feature>
<sequence>MKTKLVSFGILCALLLVPTIASAEVTNGNVVYGLTPGRLWATMDAVVGLISAVIGGLSLARSAGRFGTGSGRRGAIVAAVMALIVIVYAGLHLANFTGDFGTGSGRAGAIVAIVMGLTGMVLAGLTLVRSRRSI</sequence>
<dbReference type="EMBL" id="CP030117">
    <property type="protein sequence ID" value="AWX55667.1"/>
    <property type="molecule type" value="Genomic_DNA"/>
</dbReference>
<feature type="transmembrane region" description="Helical" evidence="1">
    <location>
        <begin position="107"/>
        <end position="128"/>
    </location>
</feature>
<name>A0A2Z4MGN0_BREBE</name>
<accession>A0A2Z4MGN0</accession>
<dbReference type="Proteomes" id="UP000036061">
    <property type="component" value="Chromosome"/>
</dbReference>
<dbReference type="InterPro" id="IPR045770">
    <property type="entry name" value="DUF6223"/>
</dbReference>
<keyword evidence="1" id="KW-1133">Transmembrane helix</keyword>
<dbReference type="AlphaFoldDB" id="A0A2Z4MGN0"/>
<reference evidence="3 4" key="1">
    <citation type="journal article" date="2015" name="Genome Announc.">
        <title>Draft Genome Sequence of Brevibacillus brevis DZQ7, a Plant Growth-Promoting Rhizobacterium with Broad-Spectrum Antimicrobial Activity.</title>
        <authorList>
            <person name="Hou Q."/>
            <person name="Wang C."/>
            <person name="Hou X."/>
            <person name="Xia Z."/>
            <person name="Ye J."/>
            <person name="Liu K."/>
            <person name="Liu H."/>
            <person name="Wang J."/>
            <person name="Guo H."/>
            <person name="Yu X."/>
            <person name="Yang Y."/>
            <person name="Du B."/>
            <person name="Ding Y."/>
        </authorList>
    </citation>
    <scope>NUCLEOTIDE SEQUENCE [LARGE SCALE GENOMIC DNA]</scope>
    <source>
        <strain evidence="3 4">DZQ7</strain>
    </source>
</reference>
<keyword evidence="1" id="KW-0812">Transmembrane</keyword>
<dbReference type="RefSeq" id="WP_048032433.1">
    <property type="nucleotide sequence ID" value="NZ_CP030117.1"/>
</dbReference>
<gene>
    <name evidence="3" type="ORF">AB432_011745</name>
</gene>
<feature type="chain" id="PRO_5016421129" evidence="2">
    <location>
        <begin position="24"/>
        <end position="134"/>
    </location>
</feature>
<proteinExistence type="predicted"/>
<organism evidence="3 4">
    <name type="scientific">Brevibacillus brevis</name>
    <name type="common">Bacillus brevis</name>
    <dbReference type="NCBI Taxonomy" id="1393"/>
    <lineage>
        <taxon>Bacteria</taxon>
        <taxon>Bacillati</taxon>
        <taxon>Bacillota</taxon>
        <taxon>Bacilli</taxon>
        <taxon>Bacillales</taxon>
        <taxon>Paenibacillaceae</taxon>
        <taxon>Brevibacillus</taxon>
    </lineage>
</organism>
<evidence type="ECO:0000313" key="3">
    <source>
        <dbReference type="EMBL" id="AWX55667.1"/>
    </source>
</evidence>
<evidence type="ECO:0000313" key="4">
    <source>
        <dbReference type="Proteomes" id="UP000036061"/>
    </source>
</evidence>
<protein>
    <submittedName>
        <fullName evidence="3">Uncharacterized protein</fullName>
    </submittedName>
</protein>
<keyword evidence="2" id="KW-0732">Signal</keyword>
<feature type="signal peptide" evidence="2">
    <location>
        <begin position="1"/>
        <end position="23"/>
    </location>
</feature>
<evidence type="ECO:0000256" key="2">
    <source>
        <dbReference type="SAM" id="SignalP"/>
    </source>
</evidence>